<dbReference type="AlphaFoldDB" id="A0A6A6I4A6"/>
<dbReference type="Pfam" id="PF09729">
    <property type="entry name" value="Gti1_Pac2"/>
    <property type="match status" value="1"/>
</dbReference>
<evidence type="ECO:0000313" key="1">
    <source>
        <dbReference type="EMBL" id="KAF2245191.1"/>
    </source>
</evidence>
<dbReference type="RefSeq" id="XP_033680195.1">
    <property type="nucleotide sequence ID" value="XM_033834437.1"/>
</dbReference>
<evidence type="ECO:0000313" key="2">
    <source>
        <dbReference type="Proteomes" id="UP000800094"/>
    </source>
</evidence>
<dbReference type="Proteomes" id="UP000800094">
    <property type="component" value="Unassembled WGS sequence"/>
</dbReference>
<protein>
    <submittedName>
        <fullName evidence="1">Uncharacterized protein</fullName>
    </submittedName>
</protein>
<dbReference type="GeneID" id="54587767"/>
<name>A0A6A6I4A6_9PLEO</name>
<gene>
    <name evidence="1" type="ORF">BU26DRAFT_578924</name>
</gene>
<reference evidence="1" key="1">
    <citation type="journal article" date="2020" name="Stud. Mycol.">
        <title>101 Dothideomycetes genomes: a test case for predicting lifestyles and emergence of pathogens.</title>
        <authorList>
            <person name="Haridas S."/>
            <person name="Albert R."/>
            <person name="Binder M."/>
            <person name="Bloem J."/>
            <person name="Labutti K."/>
            <person name="Salamov A."/>
            <person name="Andreopoulos B."/>
            <person name="Baker S."/>
            <person name="Barry K."/>
            <person name="Bills G."/>
            <person name="Bluhm B."/>
            <person name="Cannon C."/>
            <person name="Castanera R."/>
            <person name="Culley D."/>
            <person name="Daum C."/>
            <person name="Ezra D."/>
            <person name="Gonzalez J."/>
            <person name="Henrissat B."/>
            <person name="Kuo A."/>
            <person name="Liang C."/>
            <person name="Lipzen A."/>
            <person name="Lutzoni F."/>
            <person name="Magnuson J."/>
            <person name="Mondo S."/>
            <person name="Nolan M."/>
            <person name="Ohm R."/>
            <person name="Pangilinan J."/>
            <person name="Park H.-J."/>
            <person name="Ramirez L."/>
            <person name="Alfaro M."/>
            <person name="Sun H."/>
            <person name="Tritt A."/>
            <person name="Yoshinaga Y."/>
            <person name="Zwiers L.-H."/>
            <person name="Turgeon B."/>
            <person name="Goodwin S."/>
            <person name="Spatafora J."/>
            <person name="Crous P."/>
            <person name="Grigoriev I."/>
        </authorList>
    </citation>
    <scope>NUCLEOTIDE SEQUENCE</scope>
    <source>
        <strain evidence="1">CBS 122368</strain>
    </source>
</reference>
<proteinExistence type="predicted"/>
<feature type="non-terminal residue" evidence="1">
    <location>
        <position position="1"/>
    </location>
</feature>
<dbReference type="EMBL" id="ML987201">
    <property type="protein sequence ID" value="KAF2245191.1"/>
    <property type="molecule type" value="Genomic_DNA"/>
</dbReference>
<dbReference type="OrthoDB" id="5098974at2759"/>
<accession>A0A6A6I4A6</accession>
<keyword evidence="2" id="KW-1185">Reference proteome</keyword>
<organism evidence="1 2">
    <name type="scientific">Trematosphaeria pertusa</name>
    <dbReference type="NCBI Taxonomy" id="390896"/>
    <lineage>
        <taxon>Eukaryota</taxon>
        <taxon>Fungi</taxon>
        <taxon>Dikarya</taxon>
        <taxon>Ascomycota</taxon>
        <taxon>Pezizomycotina</taxon>
        <taxon>Dothideomycetes</taxon>
        <taxon>Pleosporomycetidae</taxon>
        <taxon>Pleosporales</taxon>
        <taxon>Massarineae</taxon>
        <taxon>Trematosphaeriaceae</taxon>
        <taxon>Trematosphaeria</taxon>
    </lineage>
</organism>
<sequence>TAVWSQPAAASQHPLSNPSPQLLLSSGSLLPFDGENALEPTWYGFVHTARDAAMVVEACLDGTLIQCPRRPYERE</sequence>
<dbReference type="InterPro" id="IPR018608">
    <property type="entry name" value="Gti1/Pac2"/>
</dbReference>